<evidence type="ECO:0000313" key="2">
    <source>
        <dbReference type="Proteomes" id="UP000823749"/>
    </source>
</evidence>
<evidence type="ECO:0000313" key="1">
    <source>
        <dbReference type="EMBL" id="KAG5557112.1"/>
    </source>
</evidence>
<reference evidence="1" key="1">
    <citation type="submission" date="2020-08" db="EMBL/GenBank/DDBJ databases">
        <title>Plant Genome Project.</title>
        <authorList>
            <person name="Zhang R.-G."/>
        </authorList>
    </citation>
    <scope>NUCLEOTIDE SEQUENCE</scope>
    <source>
        <strain evidence="1">WSP0</strain>
        <tissue evidence="1">Leaf</tissue>
    </source>
</reference>
<dbReference type="EMBL" id="JACTNZ010000003">
    <property type="protein sequence ID" value="KAG5557112.1"/>
    <property type="molecule type" value="Genomic_DNA"/>
</dbReference>
<keyword evidence="2" id="KW-1185">Reference proteome</keyword>
<proteinExistence type="predicted"/>
<protein>
    <submittedName>
        <fullName evidence="1">Uncharacterized protein</fullName>
    </submittedName>
</protein>
<comment type="caution">
    <text evidence="1">The sequence shown here is derived from an EMBL/GenBank/DDBJ whole genome shotgun (WGS) entry which is preliminary data.</text>
</comment>
<sequence>MVAGVEDIRIFCSSNEPQISQYAVRIGLDGSAMILGFCSFQVCSIGNKCFVQVMQSVDAIHEVAATSLIAICERFDPDLTALHVLPKLKELFDELVFSQETRIASGSLERSSGNIQGSPPDVIYAGRIPLGVEKRSLLVDLEL</sequence>
<accession>A0AAV6KZN0</accession>
<dbReference type="Proteomes" id="UP000823749">
    <property type="component" value="Chromosome 3"/>
</dbReference>
<organism evidence="1 2">
    <name type="scientific">Rhododendron griersonianum</name>
    <dbReference type="NCBI Taxonomy" id="479676"/>
    <lineage>
        <taxon>Eukaryota</taxon>
        <taxon>Viridiplantae</taxon>
        <taxon>Streptophyta</taxon>
        <taxon>Embryophyta</taxon>
        <taxon>Tracheophyta</taxon>
        <taxon>Spermatophyta</taxon>
        <taxon>Magnoliopsida</taxon>
        <taxon>eudicotyledons</taxon>
        <taxon>Gunneridae</taxon>
        <taxon>Pentapetalae</taxon>
        <taxon>asterids</taxon>
        <taxon>Ericales</taxon>
        <taxon>Ericaceae</taxon>
        <taxon>Ericoideae</taxon>
        <taxon>Rhodoreae</taxon>
        <taxon>Rhododendron</taxon>
    </lineage>
</organism>
<dbReference type="AlphaFoldDB" id="A0AAV6KZN0"/>
<gene>
    <name evidence="1" type="ORF">RHGRI_007397</name>
</gene>
<name>A0AAV6KZN0_9ERIC</name>